<dbReference type="EMBL" id="CAOQHR010000004">
    <property type="protein sequence ID" value="CAI6334133.1"/>
    <property type="molecule type" value="Genomic_DNA"/>
</dbReference>
<feature type="region of interest" description="Disordered" evidence="5">
    <location>
        <begin position="1"/>
        <end position="25"/>
    </location>
</feature>
<comment type="caution">
    <text evidence="8">The sequence shown here is derived from an EMBL/GenBank/DDBJ whole genome shotgun (WGS) entry which is preliminary data.</text>
</comment>
<feature type="region of interest" description="Disordered" evidence="5">
    <location>
        <begin position="480"/>
        <end position="510"/>
    </location>
</feature>
<feature type="transmembrane region" description="Helical" evidence="6">
    <location>
        <begin position="437"/>
        <end position="460"/>
    </location>
</feature>
<dbReference type="SUPFAM" id="SSF103473">
    <property type="entry name" value="MFS general substrate transporter"/>
    <property type="match status" value="1"/>
</dbReference>
<dbReference type="Pfam" id="PF00083">
    <property type="entry name" value="Sugar_tr"/>
    <property type="match status" value="1"/>
</dbReference>
<dbReference type="InterPro" id="IPR005828">
    <property type="entry name" value="MFS_sugar_transport-like"/>
</dbReference>
<evidence type="ECO:0000256" key="1">
    <source>
        <dbReference type="ARBA" id="ARBA00004141"/>
    </source>
</evidence>
<dbReference type="CDD" id="cd17316">
    <property type="entry name" value="MFS_SV2_like"/>
    <property type="match status" value="1"/>
</dbReference>
<dbReference type="OrthoDB" id="5296287at2759"/>
<keyword evidence="9" id="KW-1185">Reference proteome</keyword>
<keyword evidence="4 6" id="KW-0472">Membrane</keyword>
<dbReference type="FunFam" id="1.20.1250.20:FF:000276">
    <property type="entry name" value="Sugar transporter family protein"/>
    <property type="match status" value="1"/>
</dbReference>
<feature type="transmembrane region" description="Helical" evidence="6">
    <location>
        <begin position="154"/>
        <end position="174"/>
    </location>
</feature>
<dbReference type="Gene3D" id="1.20.1250.20">
    <property type="entry name" value="MFS general substrate transporter like domains"/>
    <property type="match status" value="2"/>
</dbReference>
<dbReference type="GO" id="GO:0015355">
    <property type="term" value="F:secondary active monocarboxylate transmembrane transporter activity"/>
    <property type="evidence" value="ECO:0007669"/>
    <property type="project" value="TreeGrafter"/>
</dbReference>
<reference evidence="8" key="1">
    <citation type="submission" date="2023-01" db="EMBL/GenBank/DDBJ databases">
        <authorList>
            <person name="Van Ghelder C."/>
            <person name="Rancurel C."/>
        </authorList>
    </citation>
    <scope>NUCLEOTIDE SEQUENCE</scope>
    <source>
        <strain evidence="8">CNCM I-4278</strain>
    </source>
</reference>
<feature type="compositionally biased region" description="Basic and acidic residues" evidence="5">
    <location>
        <begin position="488"/>
        <end position="510"/>
    </location>
</feature>
<sequence>MDAEKNETLHHEGNHFASTSPPHEPNMSVGSYLATRFSTLKPPMDKVSNPIRLLRLLNFQQWMFFLVAFCAWTWDAFDFFTVSLTVGPLAKTFGKTNTDITWGITLVLMLRSVGSIIFGLAADKWGRKWPFIINNVLFIILELGTGFTQTYNQFLAVRALFGIAMGGLYGNAAATALEDCPEEARGLMSGILQQGYAFGYLLATVFARAFVNTVGHEWRPFFWFGAGPPVLIILFRLCLPETQAFQERQRLREATPNSAKIFIQEGKVALRRHWLLLIYLVLLMAGFNFMSHGSQDLYPTMLTNQYNFSADAVTVTQVVANLGAIAGGTTIGYCSSIFGRRFSIIFISVIGGALLYPYTFVSNERIMAAAFFEQFCVQGAWGVIPIHLMELSPGSFRTFVVGTSYQLGNLVSSASSTIESTIGERFPLPSKGSTKRYQYGLVICIFMGCVYAYVILLTFLGPEMRGRDLSARADMDLKEATGKAGTDQGKDKLNDDDDGKDKFNNGKEIV</sequence>
<dbReference type="FunFam" id="1.20.1250.20:FF:000190">
    <property type="entry name" value="Sugar transporter family protein"/>
    <property type="match status" value="1"/>
</dbReference>
<feature type="transmembrane region" description="Helical" evidence="6">
    <location>
        <begin position="129"/>
        <end position="148"/>
    </location>
</feature>
<dbReference type="GO" id="GO:0005886">
    <property type="term" value="C:plasma membrane"/>
    <property type="evidence" value="ECO:0007669"/>
    <property type="project" value="TreeGrafter"/>
</dbReference>
<feature type="transmembrane region" description="Helical" evidence="6">
    <location>
        <begin position="62"/>
        <end position="80"/>
    </location>
</feature>
<proteinExistence type="predicted"/>
<keyword evidence="3 6" id="KW-1133">Transmembrane helix</keyword>
<dbReference type="AlphaFoldDB" id="A0A9W4UD19"/>
<evidence type="ECO:0000256" key="6">
    <source>
        <dbReference type="SAM" id="Phobius"/>
    </source>
</evidence>
<evidence type="ECO:0000259" key="7">
    <source>
        <dbReference type="PROSITE" id="PS50850"/>
    </source>
</evidence>
<feature type="transmembrane region" description="Helical" evidence="6">
    <location>
        <begin position="195"/>
        <end position="215"/>
    </location>
</feature>
<protein>
    <recommendedName>
        <fullName evidence="7">Major facilitator superfamily (MFS) profile domain-containing protein</fullName>
    </recommendedName>
</protein>
<feature type="transmembrane region" description="Helical" evidence="6">
    <location>
        <begin position="221"/>
        <end position="239"/>
    </location>
</feature>
<feature type="transmembrane region" description="Helical" evidence="6">
    <location>
        <begin position="342"/>
        <end position="361"/>
    </location>
</feature>
<dbReference type="InterPro" id="IPR036259">
    <property type="entry name" value="MFS_trans_sf"/>
</dbReference>
<evidence type="ECO:0000313" key="8">
    <source>
        <dbReference type="EMBL" id="CAI6334133.1"/>
    </source>
</evidence>
<evidence type="ECO:0000256" key="2">
    <source>
        <dbReference type="ARBA" id="ARBA00022692"/>
    </source>
</evidence>
<gene>
    <name evidence="8" type="ORF">PDIGIT_LOCUS7187</name>
</gene>
<evidence type="ECO:0000256" key="4">
    <source>
        <dbReference type="ARBA" id="ARBA00023136"/>
    </source>
</evidence>
<dbReference type="PANTHER" id="PTHR23508:SF10">
    <property type="entry name" value="CARBOXYLIC ACID TRANSPORTER PROTEIN HOMOLOG"/>
    <property type="match status" value="1"/>
</dbReference>
<dbReference type="PROSITE" id="PS50850">
    <property type="entry name" value="MFS"/>
    <property type="match status" value="1"/>
</dbReference>
<dbReference type="PANTHER" id="PTHR23508">
    <property type="entry name" value="CARBOXYLIC ACID TRANSPORTER PROTEIN HOMOLOG"/>
    <property type="match status" value="1"/>
</dbReference>
<evidence type="ECO:0000256" key="5">
    <source>
        <dbReference type="SAM" id="MobiDB-lite"/>
    </source>
</evidence>
<feature type="transmembrane region" description="Helical" evidence="6">
    <location>
        <begin position="312"/>
        <end position="335"/>
    </location>
</feature>
<feature type="transmembrane region" description="Helical" evidence="6">
    <location>
        <begin position="100"/>
        <end position="122"/>
    </location>
</feature>
<feature type="domain" description="Major facilitator superfamily (MFS) profile" evidence="7">
    <location>
        <begin position="64"/>
        <end position="465"/>
    </location>
</feature>
<evidence type="ECO:0000256" key="3">
    <source>
        <dbReference type="ARBA" id="ARBA00022989"/>
    </source>
</evidence>
<organism evidence="8 9">
    <name type="scientific">Periconia digitata</name>
    <dbReference type="NCBI Taxonomy" id="1303443"/>
    <lineage>
        <taxon>Eukaryota</taxon>
        <taxon>Fungi</taxon>
        <taxon>Dikarya</taxon>
        <taxon>Ascomycota</taxon>
        <taxon>Pezizomycotina</taxon>
        <taxon>Dothideomycetes</taxon>
        <taxon>Pleosporomycetidae</taxon>
        <taxon>Pleosporales</taxon>
        <taxon>Massarineae</taxon>
        <taxon>Periconiaceae</taxon>
        <taxon>Periconia</taxon>
    </lineage>
</organism>
<name>A0A9W4UD19_9PLEO</name>
<feature type="transmembrane region" description="Helical" evidence="6">
    <location>
        <begin position="274"/>
        <end position="292"/>
    </location>
</feature>
<dbReference type="InterPro" id="IPR020846">
    <property type="entry name" value="MFS_dom"/>
</dbReference>
<dbReference type="GO" id="GO:0035879">
    <property type="term" value="P:plasma membrane lactate transport"/>
    <property type="evidence" value="ECO:0007669"/>
    <property type="project" value="TreeGrafter"/>
</dbReference>
<dbReference type="Proteomes" id="UP001152607">
    <property type="component" value="Unassembled WGS sequence"/>
</dbReference>
<feature type="compositionally biased region" description="Basic and acidic residues" evidence="5">
    <location>
        <begin position="1"/>
        <end position="14"/>
    </location>
</feature>
<evidence type="ECO:0000313" key="9">
    <source>
        <dbReference type="Proteomes" id="UP001152607"/>
    </source>
</evidence>
<comment type="subcellular location">
    <subcellularLocation>
        <location evidence="1">Membrane</location>
        <topology evidence="1">Multi-pass membrane protein</topology>
    </subcellularLocation>
</comment>
<keyword evidence="2 6" id="KW-0812">Transmembrane</keyword>
<accession>A0A9W4UD19</accession>